<name>A0A6N2UY04_9FIRM</name>
<organism evidence="1">
    <name type="scientific">uncultured Anaerotruncus sp</name>
    <dbReference type="NCBI Taxonomy" id="905011"/>
    <lineage>
        <taxon>Bacteria</taxon>
        <taxon>Bacillati</taxon>
        <taxon>Bacillota</taxon>
        <taxon>Clostridia</taxon>
        <taxon>Eubacteriales</taxon>
        <taxon>Oscillospiraceae</taxon>
        <taxon>Anaerotruncus</taxon>
        <taxon>environmental samples</taxon>
    </lineage>
</organism>
<dbReference type="InterPro" id="IPR026002">
    <property type="entry name" value="ATC_hydrolase-like"/>
</dbReference>
<sequence length="241" mass="27571">MDRKEIAEQFYMEEHAVLYALLVKAARELYGDKGELANVEGTIQYGRERGRRMALRALKDGEDLSPKNYLLYSEWVDDRKWSKKDVYAISPAFTTHCTHCGWCESWKKHGLLEYGNLYCSHIDVNLVKGFNPDNVLNIRSVLSQNGPCCDFEFEKVSFANQEELDAFNAKKRSLKDHTVKDFLYHTASELSAMDRVYQSILGKEAAEKVVSTAIAGFREKFGEEKTAALLEEAKQDFTVID</sequence>
<dbReference type="Pfam" id="PF14196">
    <property type="entry name" value="ATC_hydrolase"/>
    <property type="match status" value="1"/>
</dbReference>
<proteinExistence type="predicted"/>
<dbReference type="EMBL" id="CACRSL010000005">
    <property type="protein sequence ID" value="VYT23019.1"/>
    <property type="molecule type" value="Genomic_DNA"/>
</dbReference>
<evidence type="ECO:0008006" key="2">
    <source>
        <dbReference type="Google" id="ProtNLM"/>
    </source>
</evidence>
<dbReference type="AlphaFoldDB" id="A0A6N2UY04"/>
<gene>
    <name evidence="1" type="ORF">AULFYP135_02161</name>
</gene>
<evidence type="ECO:0000313" key="1">
    <source>
        <dbReference type="EMBL" id="VYT23019.1"/>
    </source>
</evidence>
<protein>
    <recommendedName>
        <fullName evidence="2">L-2-amino-thiazoline-4-carboxylic acid hydrolase</fullName>
    </recommendedName>
</protein>
<accession>A0A6N2UY04</accession>
<reference evidence="1" key="1">
    <citation type="submission" date="2019-11" db="EMBL/GenBank/DDBJ databases">
        <authorList>
            <person name="Feng L."/>
        </authorList>
    </citation>
    <scope>NUCLEOTIDE SEQUENCE</scope>
    <source>
        <strain evidence="1">AundefinedLFYP135</strain>
    </source>
</reference>